<evidence type="ECO:0000313" key="2">
    <source>
        <dbReference type="EMBL" id="KAK7398958.1"/>
    </source>
</evidence>
<feature type="region of interest" description="Disordered" evidence="1">
    <location>
        <begin position="39"/>
        <end position="71"/>
    </location>
</feature>
<sequence length="71" mass="8298">MHTCQPRTDDMEKGFGRGLNRRAEERRFYEFAPRDCWEERGRKRGAKANTNNATSPTKKHNAKPLSSLRFS</sequence>
<keyword evidence="3" id="KW-1185">Reference proteome</keyword>
<proteinExistence type="predicted"/>
<organism evidence="2 3">
    <name type="scientific">Psophocarpus tetragonolobus</name>
    <name type="common">Winged bean</name>
    <name type="synonym">Dolichos tetragonolobus</name>
    <dbReference type="NCBI Taxonomy" id="3891"/>
    <lineage>
        <taxon>Eukaryota</taxon>
        <taxon>Viridiplantae</taxon>
        <taxon>Streptophyta</taxon>
        <taxon>Embryophyta</taxon>
        <taxon>Tracheophyta</taxon>
        <taxon>Spermatophyta</taxon>
        <taxon>Magnoliopsida</taxon>
        <taxon>eudicotyledons</taxon>
        <taxon>Gunneridae</taxon>
        <taxon>Pentapetalae</taxon>
        <taxon>rosids</taxon>
        <taxon>fabids</taxon>
        <taxon>Fabales</taxon>
        <taxon>Fabaceae</taxon>
        <taxon>Papilionoideae</taxon>
        <taxon>50 kb inversion clade</taxon>
        <taxon>NPAAA clade</taxon>
        <taxon>indigoferoid/millettioid clade</taxon>
        <taxon>Phaseoleae</taxon>
        <taxon>Psophocarpus</taxon>
    </lineage>
</organism>
<accession>A0AAN9SKA3</accession>
<feature type="region of interest" description="Disordered" evidence="1">
    <location>
        <begin position="1"/>
        <end position="24"/>
    </location>
</feature>
<name>A0AAN9SKA3_PSOTE</name>
<protein>
    <submittedName>
        <fullName evidence="2">Uncharacterized protein</fullName>
    </submittedName>
</protein>
<reference evidence="2 3" key="1">
    <citation type="submission" date="2024-01" db="EMBL/GenBank/DDBJ databases">
        <title>The genomes of 5 underutilized Papilionoideae crops provide insights into root nodulation and disease resistanc.</title>
        <authorList>
            <person name="Jiang F."/>
        </authorList>
    </citation>
    <scope>NUCLEOTIDE SEQUENCE [LARGE SCALE GENOMIC DNA]</scope>
    <source>
        <strain evidence="2">DUOXIRENSHENG_FW03</strain>
        <tissue evidence="2">Leaves</tissue>
    </source>
</reference>
<gene>
    <name evidence="2" type="ORF">VNO78_10132</name>
</gene>
<dbReference type="EMBL" id="JAYMYS010000003">
    <property type="protein sequence ID" value="KAK7398958.1"/>
    <property type="molecule type" value="Genomic_DNA"/>
</dbReference>
<comment type="caution">
    <text evidence="2">The sequence shown here is derived from an EMBL/GenBank/DDBJ whole genome shotgun (WGS) entry which is preliminary data.</text>
</comment>
<dbReference type="AlphaFoldDB" id="A0AAN9SKA3"/>
<evidence type="ECO:0000313" key="3">
    <source>
        <dbReference type="Proteomes" id="UP001386955"/>
    </source>
</evidence>
<dbReference type="Proteomes" id="UP001386955">
    <property type="component" value="Unassembled WGS sequence"/>
</dbReference>
<feature type="compositionally biased region" description="Basic and acidic residues" evidence="1">
    <location>
        <begin position="7"/>
        <end position="24"/>
    </location>
</feature>
<evidence type="ECO:0000256" key="1">
    <source>
        <dbReference type="SAM" id="MobiDB-lite"/>
    </source>
</evidence>